<gene>
    <name evidence="1" type="ORF">EZS28_031253</name>
</gene>
<protein>
    <submittedName>
        <fullName evidence="1">Uncharacterized protein</fullName>
    </submittedName>
</protein>
<sequence length="40" mass="4314">FKGILKGVPVNQGLASSLKTENKVQVDQVCDSYALYNQSA</sequence>
<evidence type="ECO:0000313" key="1">
    <source>
        <dbReference type="EMBL" id="KAA6373217.1"/>
    </source>
</evidence>
<accession>A0A5J4US31</accession>
<dbReference type="AlphaFoldDB" id="A0A5J4US31"/>
<feature type="non-terminal residue" evidence="1">
    <location>
        <position position="1"/>
    </location>
</feature>
<name>A0A5J4US31_9EUKA</name>
<organism evidence="1 2">
    <name type="scientific">Streblomastix strix</name>
    <dbReference type="NCBI Taxonomy" id="222440"/>
    <lineage>
        <taxon>Eukaryota</taxon>
        <taxon>Metamonada</taxon>
        <taxon>Preaxostyla</taxon>
        <taxon>Oxymonadida</taxon>
        <taxon>Streblomastigidae</taxon>
        <taxon>Streblomastix</taxon>
    </lineage>
</organism>
<reference evidence="1 2" key="1">
    <citation type="submission" date="2019-03" db="EMBL/GenBank/DDBJ databases">
        <title>Single cell metagenomics reveals metabolic interactions within the superorganism composed of flagellate Streblomastix strix and complex community of Bacteroidetes bacteria on its surface.</title>
        <authorList>
            <person name="Treitli S.C."/>
            <person name="Kolisko M."/>
            <person name="Husnik F."/>
            <person name="Keeling P."/>
            <person name="Hampl V."/>
        </authorList>
    </citation>
    <scope>NUCLEOTIDE SEQUENCE [LARGE SCALE GENOMIC DNA]</scope>
    <source>
        <strain evidence="1">ST1C</strain>
    </source>
</reference>
<evidence type="ECO:0000313" key="2">
    <source>
        <dbReference type="Proteomes" id="UP000324800"/>
    </source>
</evidence>
<dbReference type="EMBL" id="SNRW01012929">
    <property type="protein sequence ID" value="KAA6373217.1"/>
    <property type="molecule type" value="Genomic_DNA"/>
</dbReference>
<dbReference type="Proteomes" id="UP000324800">
    <property type="component" value="Unassembled WGS sequence"/>
</dbReference>
<proteinExistence type="predicted"/>
<comment type="caution">
    <text evidence="1">The sequence shown here is derived from an EMBL/GenBank/DDBJ whole genome shotgun (WGS) entry which is preliminary data.</text>
</comment>